<evidence type="ECO:0000313" key="1">
    <source>
        <dbReference type="EMBL" id="QKV20481.1"/>
    </source>
</evidence>
<name>A0A6N1VHV1_9HYPH</name>
<sequence length="103" mass="11490">MSDYLDDVKRYDPGADAGVVDKIVKHLGIALRSRDSSLVSCSDPSELARVREKWCEKKLGSTNQAGADEVIARVCEEMSGDRNKNRVTFYYLVAKYMGKLGEL</sequence>
<dbReference type="EMBL" id="CP054836">
    <property type="protein sequence ID" value="QKV20481.1"/>
    <property type="molecule type" value="Genomic_DNA"/>
</dbReference>
<protein>
    <submittedName>
        <fullName evidence="1">DUF2853 family protein</fullName>
    </submittedName>
</protein>
<dbReference type="AlphaFoldDB" id="A0A6N1VHV1"/>
<proteinExistence type="predicted"/>
<dbReference type="Proteomes" id="UP000509367">
    <property type="component" value="Chromosome"/>
</dbReference>
<evidence type="ECO:0000313" key="2">
    <source>
        <dbReference type="Proteomes" id="UP000509367"/>
    </source>
</evidence>
<dbReference type="Gene3D" id="1.10.238.120">
    <property type="entry name" value="Jann4075-like"/>
    <property type="match status" value="1"/>
</dbReference>
<dbReference type="SUPFAM" id="SSF158587">
    <property type="entry name" value="Jann4075-like"/>
    <property type="match status" value="1"/>
</dbReference>
<keyword evidence="2" id="KW-1185">Reference proteome</keyword>
<dbReference type="Pfam" id="PF11015">
    <property type="entry name" value="DUF2853"/>
    <property type="match status" value="1"/>
</dbReference>
<organism evidence="1 2">
    <name type="scientific">Oricola thermophila</name>
    <dbReference type="NCBI Taxonomy" id="2742145"/>
    <lineage>
        <taxon>Bacteria</taxon>
        <taxon>Pseudomonadati</taxon>
        <taxon>Pseudomonadota</taxon>
        <taxon>Alphaproteobacteria</taxon>
        <taxon>Hyphomicrobiales</taxon>
        <taxon>Ahrensiaceae</taxon>
        <taxon>Oricola</taxon>
    </lineage>
</organism>
<dbReference type="KEGG" id="orm:HTY61_01625"/>
<reference evidence="1 2" key="1">
    <citation type="submission" date="2020-06" db="EMBL/GenBank/DDBJ databases">
        <title>Oricola thermophila sp. nov. isolated from a tidal sediments.</title>
        <authorList>
            <person name="Kwon K.K."/>
            <person name="Yang S.-H."/>
            <person name="Park M.-J."/>
        </authorList>
    </citation>
    <scope>NUCLEOTIDE SEQUENCE [LARGE SCALE GENOMIC DNA]</scope>
    <source>
        <strain evidence="1 2">MEBiC13590</strain>
    </source>
</reference>
<dbReference type="InterPro" id="IPR021274">
    <property type="entry name" value="DUF2853"/>
</dbReference>
<gene>
    <name evidence="1" type="ORF">HTY61_01625</name>
</gene>
<accession>A0A6N1VHV1</accession>
<dbReference type="InterPro" id="IPR023154">
    <property type="entry name" value="Jann4075-like_sf"/>
</dbReference>
<dbReference type="RefSeq" id="WP_175278372.1">
    <property type="nucleotide sequence ID" value="NZ_CP054836.1"/>
</dbReference>